<proteinExistence type="predicted"/>
<sequence length="167" mass="17648">MSRKIELTTTYSLPVETVHRTLTDENFWLHRVEQGAENGLKVDHLTAGDGTIDVGIAQEIDKDKLPSMVSKVIKGDLSIVRGEVWGPLTDGRADGTFTAVTTGMPVTVGGTAVLTGSADGCTLTVEGEVEVSIKLIGGTIEGMVAEQILGILGRDQEVVEEWAAANA</sequence>
<keyword evidence="2" id="KW-1185">Reference proteome</keyword>
<dbReference type="InterPro" id="IPR019639">
    <property type="entry name" value="DUF2505"/>
</dbReference>
<protein>
    <recommendedName>
        <fullName evidence="3">DUF2505 domain-containing protein</fullName>
    </recommendedName>
</protein>
<gene>
    <name evidence="1" type="ORF">SAMN05444580_105239</name>
</gene>
<evidence type="ECO:0000313" key="2">
    <source>
        <dbReference type="Proteomes" id="UP000199417"/>
    </source>
</evidence>
<dbReference type="STRING" id="168276.SAMN05444580_105239"/>
<accession>A0A1G6W3R6</accession>
<dbReference type="RefSeq" id="WP_072842562.1">
    <property type="nucleotide sequence ID" value="NZ_FNAB01000005.1"/>
</dbReference>
<name>A0A1G6W3R6_9NOCA</name>
<dbReference type="Pfam" id="PF10698">
    <property type="entry name" value="DUF2505"/>
    <property type="match status" value="1"/>
</dbReference>
<reference evidence="1 2" key="1">
    <citation type="submission" date="2016-10" db="EMBL/GenBank/DDBJ databases">
        <authorList>
            <person name="de Groot N.N."/>
        </authorList>
    </citation>
    <scope>NUCLEOTIDE SEQUENCE [LARGE SCALE GENOMIC DNA]</scope>
    <source>
        <strain evidence="1 2">JCM 11308</strain>
    </source>
</reference>
<dbReference type="EMBL" id="FNAB01000005">
    <property type="protein sequence ID" value="SDD60363.1"/>
    <property type="molecule type" value="Genomic_DNA"/>
</dbReference>
<evidence type="ECO:0008006" key="3">
    <source>
        <dbReference type="Google" id="ProtNLM"/>
    </source>
</evidence>
<dbReference type="AlphaFoldDB" id="A0A1G6W3R6"/>
<organism evidence="1 2">
    <name type="scientific">Rhodococcus tukisamuensis</name>
    <dbReference type="NCBI Taxonomy" id="168276"/>
    <lineage>
        <taxon>Bacteria</taxon>
        <taxon>Bacillati</taxon>
        <taxon>Actinomycetota</taxon>
        <taxon>Actinomycetes</taxon>
        <taxon>Mycobacteriales</taxon>
        <taxon>Nocardiaceae</taxon>
        <taxon>Rhodococcus</taxon>
    </lineage>
</organism>
<dbReference type="Proteomes" id="UP000199417">
    <property type="component" value="Unassembled WGS sequence"/>
</dbReference>
<evidence type="ECO:0000313" key="1">
    <source>
        <dbReference type="EMBL" id="SDD60363.1"/>
    </source>
</evidence>